<accession>A0AA45W1H1</accession>
<evidence type="ECO:0000313" key="4">
    <source>
        <dbReference type="Proteomes" id="UP001215549"/>
    </source>
</evidence>
<name>A0AA45W1H1_9RHOB</name>
<evidence type="ECO:0000313" key="1">
    <source>
        <dbReference type="EMBL" id="SIS57024.1"/>
    </source>
</evidence>
<dbReference type="EMBL" id="CP067140">
    <property type="protein sequence ID" value="WCR03635.1"/>
    <property type="molecule type" value="Genomic_DNA"/>
</dbReference>
<dbReference type="RefSeq" id="WP_076522625.1">
    <property type="nucleotide sequence ID" value="NZ_CP067140.1"/>
</dbReference>
<sequence length="105" mass="11408">MSVSLVKHLSAARAAIVAGNMELALDKIERFSAAADQSPPDEALKQELRAAIDELHELAEASLRGTKAAIEQVHEIIQAARTLQTYDDMGQRQIASTVAALPRRF</sequence>
<proteinExistence type="predicted"/>
<evidence type="ECO:0000313" key="2">
    <source>
        <dbReference type="EMBL" id="WCR03635.1"/>
    </source>
</evidence>
<dbReference type="Proteomes" id="UP000186216">
    <property type="component" value="Unassembled WGS sequence"/>
</dbReference>
<dbReference type="EMBL" id="FTOU01000001">
    <property type="protein sequence ID" value="SIS57024.1"/>
    <property type="molecule type" value="Genomic_DNA"/>
</dbReference>
<gene>
    <name evidence="2" type="ORF">JHX88_02335</name>
    <name evidence="1" type="ORF">SAMN05421772_101543</name>
</gene>
<protein>
    <submittedName>
        <fullName evidence="1">Uncharacterized protein</fullName>
    </submittedName>
</protein>
<keyword evidence="4" id="KW-1185">Reference proteome</keyword>
<organism evidence="1 3">
    <name type="scientific">Paracoccus saliphilus</name>
    <dbReference type="NCBI Taxonomy" id="405559"/>
    <lineage>
        <taxon>Bacteria</taxon>
        <taxon>Pseudomonadati</taxon>
        <taxon>Pseudomonadota</taxon>
        <taxon>Alphaproteobacteria</taxon>
        <taxon>Rhodobacterales</taxon>
        <taxon>Paracoccaceae</taxon>
        <taxon>Paracoccus</taxon>
    </lineage>
</organism>
<reference evidence="2 4" key="2">
    <citation type="submission" date="2021-01" db="EMBL/GenBank/DDBJ databases">
        <title>Biogeographic distribution of Paracoccus.</title>
        <authorList>
            <person name="Hollensteiner J."/>
            <person name="Leineberger J."/>
            <person name="Brinkhoff T."/>
            <person name="Daniel R."/>
        </authorList>
    </citation>
    <scope>NUCLEOTIDE SEQUENCE [LARGE SCALE GENOMIC DNA]</scope>
    <source>
        <strain evidence="2 4">DSM 18447</strain>
    </source>
</reference>
<reference evidence="1 3" key="1">
    <citation type="submission" date="2017-01" db="EMBL/GenBank/DDBJ databases">
        <authorList>
            <person name="Varghese N."/>
            <person name="Submissions S."/>
        </authorList>
    </citation>
    <scope>NUCLEOTIDE SEQUENCE [LARGE SCALE GENOMIC DNA]</scope>
    <source>
        <strain evidence="1 3">DSM 18447</strain>
    </source>
</reference>
<evidence type="ECO:0000313" key="3">
    <source>
        <dbReference type="Proteomes" id="UP000186216"/>
    </source>
</evidence>
<dbReference type="Proteomes" id="UP001215549">
    <property type="component" value="Chromosome"/>
</dbReference>
<dbReference type="AlphaFoldDB" id="A0AA45W1H1"/>